<organism evidence="2 3">
    <name type="scientific">Planomonospora venezuelensis</name>
    <dbReference type="NCBI Taxonomy" id="1999"/>
    <lineage>
        <taxon>Bacteria</taxon>
        <taxon>Bacillati</taxon>
        <taxon>Actinomycetota</taxon>
        <taxon>Actinomycetes</taxon>
        <taxon>Streptosporangiales</taxon>
        <taxon>Streptosporangiaceae</taxon>
        <taxon>Planomonospora</taxon>
    </lineage>
</organism>
<evidence type="ECO:0000256" key="1">
    <source>
        <dbReference type="SAM" id="Phobius"/>
    </source>
</evidence>
<feature type="transmembrane region" description="Helical" evidence="1">
    <location>
        <begin position="207"/>
        <end position="226"/>
    </location>
</feature>
<feature type="transmembrane region" description="Helical" evidence="1">
    <location>
        <begin position="238"/>
        <end position="258"/>
    </location>
</feature>
<feature type="transmembrane region" description="Helical" evidence="1">
    <location>
        <begin position="38"/>
        <end position="59"/>
    </location>
</feature>
<dbReference type="RefSeq" id="WP_338047843.1">
    <property type="nucleotide sequence ID" value="NZ_BAAAWZ010000001.1"/>
</dbReference>
<keyword evidence="1" id="KW-0472">Membrane</keyword>
<evidence type="ECO:0000313" key="3">
    <source>
        <dbReference type="Proteomes" id="UP000562352"/>
    </source>
</evidence>
<feature type="transmembrane region" description="Helical" evidence="1">
    <location>
        <begin position="110"/>
        <end position="133"/>
    </location>
</feature>
<evidence type="ECO:0000313" key="2">
    <source>
        <dbReference type="EMBL" id="MBB5964777.1"/>
    </source>
</evidence>
<gene>
    <name evidence="2" type="ORF">FHS22_004061</name>
</gene>
<dbReference type="EMBL" id="JACHJJ010000013">
    <property type="protein sequence ID" value="MBB5964777.1"/>
    <property type="molecule type" value="Genomic_DNA"/>
</dbReference>
<feature type="transmembrane region" description="Helical" evidence="1">
    <location>
        <begin position="270"/>
        <end position="290"/>
    </location>
</feature>
<accession>A0A841D887</accession>
<sequence length="308" mass="32209">MTRWHRPLVLCSGLMAALAVVCLGGLLFDDRTLDGMPIWAKPLKFTVSLAVYTFTWAWLLTLRHRAPRSGWWLGTALAAAGVAEIAIIMFQAVRGVRSHFNVSTALDATLYSVMGLTIATLMIVNLVAAILVLRERQADPVSTRAIRLGLVISAAGIGLGYLMTLPTAAQLADPAAAVIGAHSVGVPDGGPGLSLLGWSTTGGDLRIPHFVGMHAIQILPLLALALNRLRDEAVRLRLVAVAGGGYAGLLALVTWQALRGQPLLRPDGLTLAAAGLLLAAVAAAGLASLLRSPAAARTEPSPAVVEIR</sequence>
<comment type="caution">
    <text evidence="2">The sequence shown here is derived from an EMBL/GenBank/DDBJ whole genome shotgun (WGS) entry which is preliminary data.</text>
</comment>
<reference evidence="2 3" key="1">
    <citation type="submission" date="2020-08" db="EMBL/GenBank/DDBJ databases">
        <title>Genomic Encyclopedia of Type Strains, Phase III (KMG-III): the genomes of soil and plant-associated and newly described type strains.</title>
        <authorList>
            <person name="Whitman W."/>
        </authorList>
    </citation>
    <scope>NUCLEOTIDE SEQUENCE [LARGE SCALE GENOMIC DNA]</scope>
    <source>
        <strain evidence="2 3">CECT 3303</strain>
    </source>
</reference>
<dbReference type="Proteomes" id="UP000562352">
    <property type="component" value="Unassembled WGS sequence"/>
</dbReference>
<feature type="transmembrane region" description="Helical" evidence="1">
    <location>
        <begin position="145"/>
        <end position="164"/>
    </location>
</feature>
<proteinExistence type="predicted"/>
<dbReference type="AlphaFoldDB" id="A0A841D887"/>
<keyword evidence="1" id="KW-0812">Transmembrane</keyword>
<keyword evidence="1" id="KW-1133">Transmembrane helix</keyword>
<name>A0A841D887_PLAVE</name>
<feature type="transmembrane region" description="Helical" evidence="1">
    <location>
        <begin position="71"/>
        <end position="90"/>
    </location>
</feature>
<protein>
    <submittedName>
        <fullName evidence="2">Uncharacterized membrane protein YhaH (DUF805 family)</fullName>
    </submittedName>
</protein>
<keyword evidence="3" id="KW-1185">Reference proteome</keyword>